<dbReference type="Gramene" id="rna-AYBTSS11_LOCUS9048">
    <property type="protein sequence ID" value="CAJ1939292.1"/>
    <property type="gene ID" value="gene-AYBTSS11_LOCUS9048"/>
</dbReference>
<gene>
    <name evidence="1" type="ORF">AYBTSS11_LOCUS9048</name>
</gene>
<sequence length="167" mass="18391">MQRLTEEWSSKLEIILYVPNKAVIHTMRMRYLFNIYKAHRLLLLDLEALVTYVVNIYLNMFGSEDITGLDVNSLALNLSHYKASFLSIGRCISPINDMIQATSATNVGLAIGSSLVVNYYPVTIGVGQDAIFSILNFLSRLSTTGVSFACKVASSALIKISLSFIGS</sequence>
<reference evidence="1" key="1">
    <citation type="submission" date="2023-10" db="EMBL/GenBank/DDBJ databases">
        <authorList>
            <person name="Domelevo Entfellner J.-B."/>
        </authorList>
    </citation>
    <scope>NUCLEOTIDE SEQUENCE</scope>
</reference>
<keyword evidence="2" id="KW-1185">Reference proteome</keyword>
<proteinExistence type="predicted"/>
<accession>A0AA86SCJ8</accession>
<dbReference type="Proteomes" id="UP001189624">
    <property type="component" value="Chromosome 3"/>
</dbReference>
<organism evidence="1 2">
    <name type="scientific">Sphenostylis stenocarpa</name>
    <dbReference type="NCBI Taxonomy" id="92480"/>
    <lineage>
        <taxon>Eukaryota</taxon>
        <taxon>Viridiplantae</taxon>
        <taxon>Streptophyta</taxon>
        <taxon>Embryophyta</taxon>
        <taxon>Tracheophyta</taxon>
        <taxon>Spermatophyta</taxon>
        <taxon>Magnoliopsida</taxon>
        <taxon>eudicotyledons</taxon>
        <taxon>Gunneridae</taxon>
        <taxon>Pentapetalae</taxon>
        <taxon>rosids</taxon>
        <taxon>fabids</taxon>
        <taxon>Fabales</taxon>
        <taxon>Fabaceae</taxon>
        <taxon>Papilionoideae</taxon>
        <taxon>50 kb inversion clade</taxon>
        <taxon>NPAAA clade</taxon>
        <taxon>indigoferoid/millettioid clade</taxon>
        <taxon>Phaseoleae</taxon>
        <taxon>Sphenostylis</taxon>
    </lineage>
</organism>
<dbReference type="EMBL" id="OY731400">
    <property type="protein sequence ID" value="CAJ1939292.1"/>
    <property type="molecule type" value="Genomic_DNA"/>
</dbReference>
<protein>
    <submittedName>
        <fullName evidence="1">Uncharacterized protein</fullName>
    </submittedName>
</protein>
<name>A0AA86SCJ8_9FABA</name>
<dbReference type="AlphaFoldDB" id="A0AA86SCJ8"/>
<evidence type="ECO:0000313" key="2">
    <source>
        <dbReference type="Proteomes" id="UP001189624"/>
    </source>
</evidence>
<evidence type="ECO:0000313" key="1">
    <source>
        <dbReference type="EMBL" id="CAJ1939292.1"/>
    </source>
</evidence>